<dbReference type="AlphaFoldDB" id="A0A9P4LB41"/>
<reference evidence="1" key="1">
    <citation type="submission" date="2020-01" db="EMBL/GenBank/DDBJ databases">
        <authorList>
            <consortium name="DOE Joint Genome Institute"/>
            <person name="Haridas S."/>
            <person name="Albert R."/>
            <person name="Binder M."/>
            <person name="Bloem J."/>
            <person name="Labutti K."/>
            <person name="Salamov A."/>
            <person name="Andreopoulos B."/>
            <person name="Baker S.E."/>
            <person name="Barry K."/>
            <person name="Bills G."/>
            <person name="Bluhm B.H."/>
            <person name="Cannon C."/>
            <person name="Castanera R."/>
            <person name="Culley D.E."/>
            <person name="Daum C."/>
            <person name="Ezra D."/>
            <person name="Gonzalez J.B."/>
            <person name="Henrissat B."/>
            <person name="Kuo A."/>
            <person name="Liang C."/>
            <person name="Lipzen A."/>
            <person name="Lutzoni F."/>
            <person name="Magnuson J."/>
            <person name="Mondo S."/>
            <person name="Nolan M."/>
            <person name="Ohm R."/>
            <person name="Pangilinan J."/>
            <person name="Park H.-J."/>
            <person name="Ramirez L."/>
            <person name="Alfaro M."/>
            <person name="Sun H."/>
            <person name="Tritt A."/>
            <person name="Yoshinaga Y."/>
            <person name="Zwiers L.-H."/>
            <person name="Turgeon B.G."/>
            <person name="Goodwin S.B."/>
            <person name="Spatafora J.W."/>
            <person name="Crous P.W."/>
            <person name="Grigoriev I.V."/>
        </authorList>
    </citation>
    <scope>NUCLEOTIDE SEQUENCE</scope>
    <source>
        <strain evidence="1">CBS 394.84</strain>
    </source>
</reference>
<dbReference type="GeneID" id="63852744"/>
<comment type="caution">
    <text evidence="1">The sequence shown here is derived from an EMBL/GenBank/DDBJ whole genome shotgun (WGS) entry which is preliminary data.</text>
</comment>
<dbReference type="RefSeq" id="XP_040790686.1">
    <property type="nucleotide sequence ID" value="XM_040935493.1"/>
</dbReference>
<organism evidence="1 2">
    <name type="scientific">Cucurbitaria berberidis CBS 394.84</name>
    <dbReference type="NCBI Taxonomy" id="1168544"/>
    <lineage>
        <taxon>Eukaryota</taxon>
        <taxon>Fungi</taxon>
        <taxon>Dikarya</taxon>
        <taxon>Ascomycota</taxon>
        <taxon>Pezizomycotina</taxon>
        <taxon>Dothideomycetes</taxon>
        <taxon>Pleosporomycetidae</taxon>
        <taxon>Pleosporales</taxon>
        <taxon>Pleosporineae</taxon>
        <taxon>Cucurbitariaceae</taxon>
        <taxon>Cucurbitaria</taxon>
    </lineage>
</organism>
<dbReference type="Proteomes" id="UP000800039">
    <property type="component" value="Unassembled WGS sequence"/>
</dbReference>
<sequence>MLDAGVDRDMARKMTRDKIETVLREWGYTEDLSWYFRCEKNFVCEETPGISTASSGSPDSTFTLA</sequence>
<gene>
    <name evidence="1" type="ORF">K460DRAFT_384324</name>
</gene>
<keyword evidence="2" id="KW-1185">Reference proteome</keyword>
<evidence type="ECO:0000313" key="2">
    <source>
        <dbReference type="Proteomes" id="UP000800039"/>
    </source>
</evidence>
<dbReference type="EMBL" id="ML976615">
    <property type="protein sequence ID" value="KAF1848123.1"/>
    <property type="molecule type" value="Genomic_DNA"/>
</dbReference>
<evidence type="ECO:0000313" key="1">
    <source>
        <dbReference type="EMBL" id="KAF1848123.1"/>
    </source>
</evidence>
<dbReference type="OrthoDB" id="5381833at2759"/>
<protein>
    <submittedName>
        <fullName evidence="1">Uncharacterized protein</fullName>
    </submittedName>
</protein>
<accession>A0A9P4LB41</accession>
<name>A0A9P4LB41_9PLEO</name>
<proteinExistence type="predicted"/>